<keyword evidence="1" id="KW-0732">Signal</keyword>
<evidence type="ECO:0000256" key="1">
    <source>
        <dbReference type="SAM" id="SignalP"/>
    </source>
</evidence>
<dbReference type="Proteomes" id="UP000321548">
    <property type="component" value="Unassembled WGS sequence"/>
</dbReference>
<evidence type="ECO:0000313" key="2">
    <source>
        <dbReference type="EMBL" id="TXL68605.1"/>
    </source>
</evidence>
<gene>
    <name evidence="2" type="ORF">FHP08_02675</name>
</gene>
<feature type="chain" id="PRO_5022805601" evidence="1">
    <location>
        <begin position="34"/>
        <end position="64"/>
    </location>
</feature>
<name>A0A5C8P5V2_9BURK</name>
<accession>A0A5C8P5V2</accession>
<dbReference type="OrthoDB" id="9784101at2"/>
<feature type="signal peptide" evidence="1">
    <location>
        <begin position="1"/>
        <end position="33"/>
    </location>
</feature>
<comment type="caution">
    <text evidence="2">The sequence shown here is derived from an EMBL/GenBank/DDBJ whole genome shotgun (WGS) entry which is preliminary data.</text>
</comment>
<dbReference type="AlphaFoldDB" id="A0A5C8P5V2"/>
<dbReference type="RefSeq" id="WP_147702745.1">
    <property type="nucleotide sequence ID" value="NZ_VDUY01000001.1"/>
</dbReference>
<protein>
    <submittedName>
        <fullName evidence="2">Uncharacterized protein</fullName>
    </submittedName>
</protein>
<keyword evidence="3" id="KW-1185">Reference proteome</keyword>
<evidence type="ECO:0000313" key="3">
    <source>
        <dbReference type="Proteomes" id="UP000321548"/>
    </source>
</evidence>
<dbReference type="EMBL" id="VDUY01000001">
    <property type="protein sequence ID" value="TXL68605.1"/>
    <property type="molecule type" value="Genomic_DNA"/>
</dbReference>
<sequence length="64" mass="6941">MPDNRFAAIAHGIARATALAACATLLTALPAEAVIEELTQAGYRLKQEHGFLPNQYFLVFEPVV</sequence>
<organism evidence="2 3">
    <name type="scientific">Zeimonas arvi</name>
    <dbReference type="NCBI Taxonomy" id="2498847"/>
    <lineage>
        <taxon>Bacteria</taxon>
        <taxon>Pseudomonadati</taxon>
        <taxon>Pseudomonadota</taxon>
        <taxon>Betaproteobacteria</taxon>
        <taxon>Burkholderiales</taxon>
        <taxon>Burkholderiaceae</taxon>
        <taxon>Zeimonas</taxon>
    </lineage>
</organism>
<reference evidence="2 3" key="1">
    <citation type="submission" date="2019-06" db="EMBL/GenBank/DDBJ databases">
        <title>Quisquiliibacterium sp. nov., isolated from a maize field.</title>
        <authorList>
            <person name="Lin S.-Y."/>
            <person name="Tsai C.-F."/>
            <person name="Young C.-C."/>
        </authorList>
    </citation>
    <scope>NUCLEOTIDE SEQUENCE [LARGE SCALE GENOMIC DNA]</scope>
    <source>
        <strain evidence="2 3">CC-CFT501</strain>
    </source>
</reference>
<proteinExistence type="predicted"/>